<organism evidence="1 2">
    <name type="scientific">Dyadobacter sediminis</name>
    <dbReference type="NCBI Taxonomy" id="1493691"/>
    <lineage>
        <taxon>Bacteria</taxon>
        <taxon>Pseudomonadati</taxon>
        <taxon>Bacteroidota</taxon>
        <taxon>Cytophagia</taxon>
        <taxon>Cytophagales</taxon>
        <taxon>Spirosomataceae</taxon>
        <taxon>Dyadobacter</taxon>
    </lineage>
</organism>
<gene>
    <name evidence="1" type="ORF">FEM55_16930</name>
</gene>
<name>A0A5R9KC58_9BACT</name>
<comment type="caution">
    <text evidence="1">The sequence shown here is derived from an EMBL/GenBank/DDBJ whole genome shotgun (WGS) entry which is preliminary data.</text>
</comment>
<reference evidence="1 2" key="1">
    <citation type="submission" date="2019-05" db="EMBL/GenBank/DDBJ databases">
        <authorList>
            <person name="Qu J.-H."/>
        </authorList>
    </citation>
    <scope>NUCLEOTIDE SEQUENCE [LARGE SCALE GENOMIC DNA]</scope>
    <source>
        <strain evidence="1 2">Z12</strain>
    </source>
</reference>
<evidence type="ECO:0000313" key="2">
    <source>
        <dbReference type="Proteomes" id="UP000309788"/>
    </source>
</evidence>
<dbReference type="RefSeq" id="WP_138282514.1">
    <property type="nucleotide sequence ID" value="NZ_BMGE01000003.1"/>
</dbReference>
<dbReference type="AlphaFoldDB" id="A0A5R9KC58"/>
<accession>A0A5R9KC58</accession>
<sequence>MLFVENKNGVCYLDEGASFSAYVSGGPAGATCIIGIVLLEAGGRSAAKHLLRRSFLFVAANVAKGIFGSRGASFLAYISGGPARATCKISVVLLEAGGRSAAKHMLRRSFLFVAANVGNGIFWLQRSLLSNICYSRMLAEATCRIRFVLLLSFDEVHVGKMTYYQNKLQLILAIV</sequence>
<proteinExistence type="predicted"/>
<keyword evidence="2" id="KW-1185">Reference proteome</keyword>
<protein>
    <submittedName>
        <fullName evidence="1">Uncharacterized protein</fullName>
    </submittedName>
</protein>
<dbReference type="Proteomes" id="UP000309788">
    <property type="component" value="Unassembled WGS sequence"/>
</dbReference>
<evidence type="ECO:0000313" key="1">
    <source>
        <dbReference type="EMBL" id="TLU92406.1"/>
    </source>
</evidence>
<dbReference type="EMBL" id="VCEI01000025">
    <property type="protein sequence ID" value="TLU92406.1"/>
    <property type="molecule type" value="Genomic_DNA"/>
</dbReference>